<keyword evidence="2" id="KW-0812">Transmembrane</keyword>
<feature type="transmembrane region" description="Helical" evidence="2">
    <location>
        <begin position="20"/>
        <end position="41"/>
    </location>
</feature>
<reference evidence="5 6" key="1">
    <citation type="journal article" date="2011" name="J. Bacteriol.">
        <title>Complete genome sequence of the cellulose-degrading bacterium Cellulosilyticum lentocellum.</title>
        <authorList>
            <consortium name="US DOE Joint Genome Institute"/>
            <person name="Miller D.A."/>
            <person name="Suen G."/>
            <person name="Bruce D."/>
            <person name="Copeland A."/>
            <person name="Cheng J.F."/>
            <person name="Detter C."/>
            <person name="Goodwin L.A."/>
            <person name="Han C.S."/>
            <person name="Hauser L.J."/>
            <person name="Land M.L."/>
            <person name="Lapidus A."/>
            <person name="Lucas S."/>
            <person name="Meincke L."/>
            <person name="Pitluck S."/>
            <person name="Tapia R."/>
            <person name="Teshima H."/>
            <person name="Woyke T."/>
            <person name="Fox B.G."/>
            <person name="Angert E.R."/>
            <person name="Currie C.R."/>
        </authorList>
    </citation>
    <scope>NUCLEOTIDE SEQUENCE [LARGE SCALE GENOMIC DNA]</scope>
    <source>
        <strain evidence="6">ATCC 49066 / DSM 5427 / NCIMB 11756 / RHM5</strain>
    </source>
</reference>
<dbReference type="Proteomes" id="UP000008467">
    <property type="component" value="Chromosome"/>
</dbReference>
<gene>
    <name evidence="5" type="ordered locus">Clole_3505</name>
</gene>
<dbReference type="Pfam" id="PF03816">
    <property type="entry name" value="LytR_cpsA_psr"/>
    <property type="match status" value="1"/>
</dbReference>
<evidence type="ECO:0000259" key="3">
    <source>
        <dbReference type="Pfam" id="PF03816"/>
    </source>
</evidence>
<comment type="similarity">
    <text evidence="1">Belongs to the LytR/CpsA/Psr (LCP) family.</text>
</comment>
<keyword evidence="2" id="KW-1133">Transmembrane helix</keyword>
<dbReference type="PANTHER" id="PTHR33392">
    <property type="entry name" value="POLYISOPRENYL-TEICHOIC ACID--PEPTIDOGLYCAN TEICHOIC ACID TRANSFERASE TAGU"/>
    <property type="match status" value="1"/>
</dbReference>
<dbReference type="AlphaFoldDB" id="F2JSF1"/>
<dbReference type="Pfam" id="PF13399">
    <property type="entry name" value="LytR_C"/>
    <property type="match status" value="1"/>
</dbReference>
<dbReference type="InterPro" id="IPR027381">
    <property type="entry name" value="LytR/CpsA/Psr_C"/>
</dbReference>
<dbReference type="eggNOG" id="COG1316">
    <property type="taxonomic scope" value="Bacteria"/>
</dbReference>
<feature type="domain" description="LytR/CpsA/Psr regulator C-terminal" evidence="4">
    <location>
        <begin position="337"/>
        <end position="419"/>
    </location>
</feature>
<proteinExistence type="inferred from homology"/>
<dbReference type="STRING" id="642492.Clole_3505"/>
<dbReference type="InterPro" id="IPR050922">
    <property type="entry name" value="LytR/CpsA/Psr_CW_biosynth"/>
</dbReference>
<dbReference type="NCBIfam" id="TIGR00350">
    <property type="entry name" value="lytR_cpsA_psr"/>
    <property type="match status" value="1"/>
</dbReference>
<feature type="domain" description="Cell envelope-related transcriptional attenuator" evidence="3">
    <location>
        <begin position="76"/>
        <end position="245"/>
    </location>
</feature>
<dbReference type="PANTHER" id="PTHR33392:SF6">
    <property type="entry name" value="POLYISOPRENYL-TEICHOIC ACID--PEPTIDOGLYCAN TEICHOIC ACID TRANSFERASE TAGU"/>
    <property type="match status" value="1"/>
</dbReference>
<dbReference type="RefSeq" id="WP_013658465.1">
    <property type="nucleotide sequence ID" value="NC_015275.1"/>
</dbReference>
<evidence type="ECO:0000256" key="2">
    <source>
        <dbReference type="SAM" id="Phobius"/>
    </source>
</evidence>
<dbReference type="KEGG" id="cle:Clole_3505"/>
<evidence type="ECO:0000256" key="1">
    <source>
        <dbReference type="ARBA" id="ARBA00006068"/>
    </source>
</evidence>
<keyword evidence="2" id="KW-0472">Membrane</keyword>
<dbReference type="HOGENOM" id="CLU_016455_5_2_9"/>
<keyword evidence="6" id="KW-1185">Reference proteome</keyword>
<organism evidence="5 6">
    <name type="scientific">Cellulosilyticum lentocellum (strain ATCC 49066 / DSM 5427 / NCIMB 11756 / RHM5)</name>
    <name type="common">Clostridium lentocellum</name>
    <dbReference type="NCBI Taxonomy" id="642492"/>
    <lineage>
        <taxon>Bacteria</taxon>
        <taxon>Bacillati</taxon>
        <taxon>Bacillota</taxon>
        <taxon>Clostridia</taxon>
        <taxon>Lachnospirales</taxon>
        <taxon>Cellulosilyticaceae</taxon>
        <taxon>Cellulosilyticum</taxon>
    </lineage>
</organism>
<accession>F2JSF1</accession>
<name>F2JSF1_CELLD</name>
<sequence>MSEKKKLKKKQKKALGRIFFRVMVITFIIAALVIGGLIFAYNHFLYKGNPFNGSNKEPDPINKTLAVFGVDEDGYRTDVIFVLNYNSETGKSKVISIPRDTKVEWSQEQQERMEEYKGYSVNVSKINEMTSYAGIEHIREFTIDEIENMLGIQIDNYVIITIDAFKQIVDAIGGVEVDVPVLDGNGLHYDDNYADLHIHLDPGPQLLDGEAAEGLVRFRKGYAEGDVGRIKTQQLFLEAFAKKVTSPGIITKVPNIINTIFKTVTTDIKLSDIPSYLPYLKSMDSSNLSFNIIPGEGAYEGGKSYYFPDMEAMPGFVEGVFNDDETSTESKVIEDKSVSIEILNATAIRGAAAAAQENLEAVGYTVNIIGNSTLEEPSTTVIYAKEVEKANQFKKYYPNAIIKQNQNMNYDIQIILGNDIQ</sequence>
<evidence type="ECO:0000313" key="6">
    <source>
        <dbReference type="Proteomes" id="UP000008467"/>
    </source>
</evidence>
<evidence type="ECO:0000313" key="5">
    <source>
        <dbReference type="EMBL" id="ADZ85189.1"/>
    </source>
</evidence>
<dbReference type="EMBL" id="CP002582">
    <property type="protein sequence ID" value="ADZ85189.1"/>
    <property type="molecule type" value="Genomic_DNA"/>
</dbReference>
<dbReference type="Gene3D" id="3.30.70.2390">
    <property type="match status" value="1"/>
</dbReference>
<protein>
    <submittedName>
        <fullName evidence="5">Cell envelope-related transcriptional attenuator</fullName>
    </submittedName>
</protein>
<evidence type="ECO:0000259" key="4">
    <source>
        <dbReference type="Pfam" id="PF13399"/>
    </source>
</evidence>
<dbReference type="InterPro" id="IPR004474">
    <property type="entry name" value="LytR_CpsA_psr"/>
</dbReference>
<dbReference type="Gene3D" id="3.40.630.190">
    <property type="entry name" value="LCP protein"/>
    <property type="match status" value="1"/>
</dbReference>